<protein>
    <submittedName>
        <fullName evidence="1">Uncharacterized protein</fullName>
    </submittedName>
</protein>
<gene>
    <name evidence="1" type="ORF">OLEA9_A114468</name>
</gene>
<dbReference type="AlphaFoldDB" id="A0A8S0U9H8"/>
<sequence length="81" mass="9298">MYKKFLKPKLDLEYGRSNSINEMLKGEPLSTYHETQDIDEVNFANIPTFKGETLSIEGTVLESKTSYTNEAIFEGEVYLIK</sequence>
<proteinExistence type="predicted"/>
<reference evidence="1 2" key="1">
    <citation type="submission" date="2019-12" db="EMBL/GenBank/DDBJ databases">
        <authorList>
            <person name="Alioto T."/>
            <person name="Alioto T."/>
            <person name="Gomez Garrido J."/>
        </authorList>
    </citation>
    <scope>NUCLEOTIDE SEQUENCE [LARGE SCALE GENOMIC DNA]</scope>
</reference>
<accession>A0A8S0U9H8</accession>
<organism evidence="1 2">
    <name type="scientific">Olea europaea subsp. europaea</name>
    <dbReference type="NCBI Taxonomy" id="158383"/>
    <lineage>
        <taxon>Eukaryota</taxon>
        <taxon>Viridiplantae</taxon>
        <taxon>Streptophyta</taxon>
        <taxon>Embryophyta</taxon>
        <taxon>Tracheophyta</taxon>
        <taxon>Spermatophyta</taxon>
        <taxon>Magnoliopsida</taxon>
        <taxon>eudicotyledons</taxon>
        <taxon>Gunneridae</taxon>
        <taxon>Pentapetalae</taxon>
        <taxon>asterids</taxon>
        <taxon>lamiids</taxon>
        <taxon>Lamiales</taxon>
        <taxon>Oleaceae</taxon>
        <taxon>Oleeae</taxon>
        <taxon>Olea</taxon>
    </lineage>
</organism>
<dbReference type="Gramene" id="OE9A114468T1">
    <property type="protein sequence ID" value="OE9A114468C1"/>
    <property type="gene ID" value="OE9A114468"/>
</dbReference>
<name>A0A8S0U9H8_OLEEU</name>
<evidence type="ECO:0000313" key="1">
    <source>
        <dbReference type="EMBL" id="CAA3014411.1"/>
    </source>
</evidence>
<comment type="caution">
    <text evidence="1">The sequence shown here is derived from an EMBL/GenBank/DDBJ whole genome shotgun (WGS) entry which is preliminary data.</text>
</comment>
<dbReference type="Proteomes" id="UP000594638">
    <property type="component" value="Unassembled WGS sequence"/>
</dbReference>
<dbReference type="EMBL" id="CACTIH010007486">
    <property type="protein sequence ID" value="CAA3014411.1"/>
    <property type="molecule type" value="Genomic_DNA"/>
</dbReference>
<evidence type="ECO:0000313" key="2">
    <source>
        <dbReference type="Proteomes" id="UP000594638"/>
    </source>
</evidence>
<keyword evidence="2" id="KW-1185">Reference proteome</keyword>